<gene>
    <name evidence="2" type="ORF">A9E74_02798</name>
</gene>
<comment type="caution">
    <text evidence="2">The sequence shown here is derived from an EMBL/GenBank/DDBJ whole genome shotgun (WGS) entry which is preliminary data.</text>
</comment>
<organism evidence="2 3">
    <name type="scientific">Methylophaga muralis</name>
    <dbReference type="NCBI Taxonomy" id="291169"/>
    <lineage>
        <taxon>Bacteria</taxon>
        <taxon>Pseudomonadati</taxon>
        <taxon>Pseudomonadota</taxon>
        <taxon>Gammaproteobacteria</taxon>
        <taxon>Thiotrichales</taxon>
        <taxon>Piscirickettsiaceae</taxon>
        <taxon>Methylophaga</taxon>
    </lineage>
</organism>
<dbReference type="EMBL" id="MCRI01000080">
    <property type="protein sequence ID" value="ODN65408.1"/>
    <property type="molecule type" value="Genomic_DNA"/>
</dbReference>
<evidence type="ECO:0000313" key="3">
    <source>
        <dbReference type="Proteomes" id="UP000094379"/>
    </source>
</evidence>
<reference evidence="2 3" key="1">
    <citation type="submission" date="2016-07" db="EMBL/GenBank/DDBJ databases">
        <title>Draft Genome Sequence of Methylophaga muralis Bur 1.</title>
        <authorList>
            <person name="Vasilenko O.V."/>
            <person name="Doronina N.V."/>
            <person name="Shmareva M.N."/>
            <person name="Tarlachkov S.V."/>
            <person name="Mustakhimov I."/>
            <person name="Trotsenko Y.A."/>
        </authorList>
    </citation>
    <scope>NUCLEOTIDE SEQUENCE [LARGE SCALE GENOMIC DNA]</scope>
    <source>
        <strain evidence="2 3">Bur 1</strain>
    </source>
</reference>
<protein>
    <recommendedName>
        <fullName evidence="4">DUF2383 domain-containing protein</fullName>
    </recommendedName>
</protein>
<dbReference type="InterPro" id="IPR009078">
    <property type="entry name" value="Ferritin-like_SF"/>
</dbReference>
<dbReference type="InterPro" id="IPR012347">
    <property type="entry name" value="Ferritin-like"/>
</dbReference>
<feature type="region of interest" description="Disordered" evidence="1">
    <location>
        <begin position="1"/>
        <end position="22"/>
    </location>
</feature>
<accession>A0A1E3GMX2</accession>
<sequence>MQDHQNHIAALSQLVSQEGGSPADGADMKVILTKGKVVIANLGGDETILKAMLMNEEVTNKSYEKEVKKDFPQPIQAILMAHLDDERRHKEWLEVALLE</sequence>
<evidence type="ECO:0000256" key="1">
    <source>
        <dbReference type="SAM" id="MobiDB-lite"/>
    </source>
</evidence>
<dbReference type="PATRIC" id="fig|291169.3.peg.2835"/>
<dbReference type="Proteomes" id="UP000094379">
    <property type="component" value="Unassembled WGS sequence"/>
</dbReference>
<dbReference type="STRING" id="291169.A9E74_02798"/>
<evidence type="ECO:0008006" key="4">
    <source>
        <dbReference type="Google" id="ProtNLM"/>
    </source>
</evidence>
<dbReference type="Gene3D" id="1.20.1260.10">
    <property type="match status" value="1"/>
</dbReference>
<dbReference type="SUPFAM" id="SSF47240">
    <property type="entry name" value="Ferritin-like"/>
    <property type="match status" value="1"/>
</dbReference>
<proteinExistence type="predicted"/>
<name>A0A1E3GMX2_9GAMM</name>
<evidence type="ECO:0000313" key="2">
    <source>
        <dbReference type="EMBL" id="ODN65408.1"/>
    </source>
</evidence>
<dbReference type="AlphaFoldDB" id="A0A1E3GMX2"/>
<dbReference type="CDD" id="cd00657">
    <property type="entry name" value="Ferritin_like"/>
    <property type="match status" value="1"/>
</dbReference>
<keyword evidence="3" id="KW-1185">Reference proteome</keyword>